<name>A0A1F5ABL0_9BACT</name>
<dbReference type="Gene3D" id="3.55.10.10">
    <property type="entry name" value="Archease domain"/>
    <property type="match status" value="1"/>
</dbReference>
<organism evidence="6 7">
    <name type="scientific">Candidatus Sediminicultor quintus</name>
    <dbReference type="NCBI Taxonomy" id="1797291"/>
    <lineage>
        <taxon>Bacteria</taxon>
        <taxon>Pseudomonadati</taxon>
        <taxon>Atribacterota</taxon>
        <taxon>Candidatus Phoenicimicrobiia</taxon>
        <taxon>Candidatus Pheonicimicrobiales</taxon>
        <taxon>Candidatus Phoenicimicrobiaceae</taxon>
        <taxon>Candidatus Sediminicultor</taxon>
    </lineage>
</organism>
<dbReference type="STRING" id="1797291.A2V47_08765"/>
<dbReference type="SUPFAM" id="SSF69819">
    <property type="entry name" value="MTH1598-like"/>
    <property type="match status" value="1"/>
</dbReference>
<evidence type="ECO:0000256" key="2">
    <source>
        <dbReference type="ARBA" id="ARBA00022694"/>
    </source>
</evidence>
<evidence type="ECO:0000256" key="1">
    <source>
        <dbReference type="ARBA" id="ARBA00007963"/>
    </source>
</evidence>
<comment type="similarity">
    <text evidence="1">Belongs to the archease family.</text>
</comment>
<evidence type="ECO:0000256" key="3">
    <source>
        <dbReference type="ARBA" id="ARBA00022723"/>
    </source>
</evidence>
<feature type="domain" description="Archease" evidence="5">
    <location>
        <begin position="4"/>
        <end position="141"/>
    </location>
</feature>
<dbReference type="GO" id="GO:0046872">
    <property type="term" value="F:metal ion binding"/>
    <property type="evidence" value="ECO:0007669"/>
    <property type="project" value="UniProtKB-KW"/>
</dbReference>
<keyword evidence="4" id="KW-0106">Calcium</keyword>
<dbReference type="EMBL" id="MEYH01000064">
    <property type="protein sequence ID" value="OGD15237.1"/>
    <property type="molecule type" value="Genomic_DNA"/>
</dbReference>
<sequence length="141" mass="16289">MKEFEIIDHTADIGIAAYGKTKREVFINAARGMFEIIAGETKNLKENFCDKIKLEADNLEDLLFAWLNELLYISETKLVILNKFEIKDLSNNTIGAEVKGTKINRLNCKIKKEIKAVTYYRLEIKKDEKSGLWRAQVIFDI</sequence>
<dbReference type="InterPro" id="IPR002804">
    <property type="entry name" value="Archease"/>
</dbReference>
<dbReference type="PANTHER" id="PTHR12682:SF11">
    <property type="entry name" value="PROTEIN ARCHEASE"/>
    <property type="match status" value="1"/>
</dbReference>
<dbReference type="AlphaFoldDB" id="A0A1F5ABL0"/>
<proteinExistence type="inferred from homology"/>
<protein>
    <recommendedName>
        <fullName evidence="5">Archease domain-containing protein</fullName>
    </recommendedName>
</protein>
<dbReference type="InterPro" id="IPR036820">
    <property type="entry name" value="Archease_dom_sf"/>
</dbReference>
<dbReference type="Pfam" id="PF01951">
    <property type="entry name" value="Archease"/>
    <property type="match status" value="1"/>
</dbReference>
<evidence type="ECO:0000259" key="5">
    <source>
        <dbReference type="Pfam" id="PF01951"/>
    </source>
</evidence>
<gene>
    <name evidence="6" type="ORF">A2V47_08765</name>
</gene>
<evidence type="ECO:0000313" key="7">
    <source>
        <dbReference type="Proteomes" id="UP000177701"/>
    </source>
</evidence>
<evidence type="ECO:0000313" key="6">
    <source>
        <dbReference type="EMBL" id="OGD15237.1"/>
    </source>
</evidence>
<evidence type="ECO:0000256" key="4">
    <source>
        <dbReference type="ARBA" id="ARBA00022837"/>
    </source>
</evidence>
<accession>A0A1F5ABL0</accession>
<keyword evidence="3" id="KW-0479">Metal-binding</keyword>
<comment type="caution">
    <text evidence="6">The sequence shown here is derived from an EMBL/GenBank/DDBJ whole genome shotgun (WGS) entry which is preliminary data.</text>
</comment>
<dbReference type="InterPro" id="IPR023572">
    <property type="entry name" value="Archease_dom"/>
</dbReference>
<dbReference type="PANTHER" id="PTHR12682">
    <property type="entry name" value="ARCHEASE"/>
    <property type="match status" value="1"/>
</dbReference>
<dbReference type="GO" id="GO:0008033">
    <property type="term" value="P:tRNA processing"/>
    <property type="evidence" value="ECO:0007669"/>
    <property type="project" value="UniProtKB-KW"/>
</dbReference>
<dbReference type="Proteomes" id="UP000177701">
    <property type="component" value="Unassembled WGS sequence"/>
</dbReference>
<keyword evidence="2" id="KW-0819">tRNA processing</keyword>
<reference evidence="6 7" key="1">
    <citation type="journal article" date="2016" name="Nat. Commun.">
        <title>Thousands of microbial genomes shed light on interconnected biogeochemical processes in an aquifer system.</title>
        <authorList>
            <person name="Anantharaman K."/>
            <person name="Brown C.T."/>
            <person name="Hug L.A."/>
            <person name="Sharon I."/>
            <person name="Castelle C.J."/>
            <person name="Probst A.J."/>
            <person name="Thomas B.C."/>
            <person name="Singh A."/>
            <person name="Wilkins M.J."/>
            <person name="Karaoz U."/>
            <person name="Brodie E.L."/>
            <person name="Williams K.H."/>
            <person name="Hubbard S.S."/>
            <person name="Banfield J.F."/>
        </authorList>
    </citation>
    <scope>NUCLEOTIDE SEQUENCE [LARGE SCALE GENOMIC DNA]</scope>
</reference>